<accession>A0ABP8CVJ5</accession>
<dbReference type="EMBL" id="BAABCB010000018">
    <property type="protein sequence ID" value="GAA4243864.1"/>
    <property type="molecule type" value="Genomic_DNA"/>
</dbReference>
<comment type="caution">
    <text evidence="1">The sequence shown here is derived from an EMBL/GenBank/DDBJ whole genome shotgun (WGS) entry which is preliminary data.</text>
</comment>
<name>A0ABP8CVJ5_9FLAO</name>
<keyword evidence="2" id="KW-1185">Reference proteome</keyword>
<sequence>MSRKQKKIGIIIAIVLLVIVASTFALNLIIENKIATVIDDLPKSVKVECQSIDVNVWTGNLELASPKVVVSGKTTNKTILDATLKTIEINNLGYWDYLFNDKISVETLIINRLVATYKHNPKVNNDDYEKGFLNQIKQIIAIEKIAITNADVLITEYDTDSTLLSMPKFNFELNDVQINPKASKKDKKIRYGNFTLAAKNLKWTINEFDDLWVNSIQITNDNATFSDFKLKTKYDKAEYSEILKTERDHFDLHIDEVKFLDMNFGFNDNKTFYFKSGKVLLNSLKAEIYRDKLVADDETYKKLYGTLLRDLDFELGLNSVEIRNGKVSYLEKVNVDEKAGRLDFTAMNAIMTNVGNTYLNESTLIKVNSTFMENSSIEVNWNFKVADTTDQFVFKANLGLFKAVTMDQFTKPNLNVDLNGELQQTYFTISGNPSTSRIDMKMKYDDFEVLILKKDGKEKNKFLSTIVNLFISKDSDDEKKAFRYGQAEGVERDVTKSVFNYVWLNIRSGLLSVMTGDGKKEN</sequence>
<reference evidence="2" key="1">
    <citation type="journal article" date="2019" name="Int. J. Syst. Evol. Microbiol.">
        <title>The Global Catalogue of Microorganisms (GCM) 10K type strain sequencing project: providing services to taxonomists for standard genome sequencing and annotation.</title>
        <authorList>
            <consortium name="The Broad Institute Genomics Platform"/>
            <consortium name="The Broad Institute Genome Sequencing Center for Infectious Disease"/>
            <person name="Wu L."/>
            <person name="Ma J."/>
        </authorList>
    </citation>
    <scope>NUCLEOTIDE SEQUENCE [LARGE SCALE GENOMIC DNA]</scope>
    <source>
        <strain evidence="2">JCM 17633</strain>
    </source>
</reference>
<evidence type="ECO:0000313" key="1">
    <source>
        <dbReference type="EMBL" id="GAA4243864.1"/>
    </source>
</evidence>
<proteinExistence type="predicted"/>
<gene>
    <name evidence="1" type="ORF">GCM10022292_20180</name>
</gene>
<evidence type="ECO:0008006" key="3">
    <source>
        <dbReference type="Google" id="ProtNLM"/>
    </source>
</evidence>
<evidence type="ECO:0000313" key="2">
    <source>
        <dbReference type="Proteomes" id="UP001501682"/>
    </source>
</evidence>
<dbReference type="Proteomes" id="UP001501682">
    <property type="component" value="Unassembled WGS sequence"/>
</dbReference>
<dbReference type="RefSeq" id="WP_344714363.1">
    <property type="nucleotide sequence ID" value="NZ_BAABCB010000018.1"/>
</dbReference>
<organism evidence="1 2">
    <name type="scientific">Winogradskyella damuponensis</name>
    <dbReference type="NCBI Taxonomy" id="943939"/>
    <lineage>
        <taxon>Bacteria</taxon>
        <taxon>Pseudomonadati</taxon>
        <taxon>Bacteroidota</taxon>
        <taxon>Flavobacteriia</taxon>
        <taxon>Flavobacteriales</taxon>
        <taxon>Flavobacteriaceae</taxon>
        <taxon>Winogradskyella</taxon>
    </lineage>
</organism>
<protein>
    <recommendedName>
        <fullName evidence="3">DUF748 domain-containing protein</fullName>
    </recommendedName>
</protein>